<sequence length="106" mass="11512">MIFPPVMVVPVEGHGTDRVIDPTVVFCCLRTDFDAPKSTYPSPQTRTGTQRQRVLVMNRLSVCATVTVGTRTGRYGHTCEALHSSVVFGAPVQYPGGDGLSWSFPV</sequence>
<dbReference type="RefSeq" id="WP_021056254.1">
    <property type="nucleotide sequence ID" value="NZ_KE356561.1"/>
</dbReference>
<organism evidence="1 2">
    <name type="scientific">Haloquadratum walsbyi J07HQW2</name>
    <dbReference type="NCBI Taxonomy" id="1238425"/>
    <lineage>
        <taxon>Archaea</taxon>
        <taxon>Methanobacteriati</taxon>
        <taxon>Methanobacteriota</taxon>
        <taxon>Stenosarchaea group</taxon>
        <taxon>Halobacteria</taxon>
        <taxon>Halobacteriales</taxon>
        <taxon>Haloferacaceae</taxon>
        <taxon>Haloquadratum</taxon>
    </lineage>
</organism>
<dbReference type="AlphaFoldDB" id="U1PSL2"/>
<reference evidence="1 2" key="1">
    <citation type="journal article" date="2013" name="PLoS ONE">
        <title>Assembly-driven community genomics of a hypersaline microbial ecosystem.</title>
        <authorList>
            <person name="Podell S."/>
            <person name="Ugalde J.A."/>
            <person name="Narasingarao P."/>
            <person name="Banfield J.F."/>
            <person name="Heidelberg K.B."/>
            <person name="Allen E.E."/>
        </authorList>
    </citation>
    <scope>NUCLEOTIDE SEQUENCE [LARGE SCALE GENOMIC DNA]</scope>
    <source>
        <strain evidence="2">J07HQW2</strain>
    </source>
</reference>
<gene>
    <name evidence="1" type="ORF">J07HQW2_03276</name>
</gene>
<proteinExistence type="predicted"/>
<protein>
    <submittedName>
        <fullName evidence="1">Uncharacterized protein</fullName>
    </submittedName>
</protein>
<dbReference type="HOGENOM" id="CLU_2217021_0_0_2"/>
<evidence type="ECO:0000313" key="1">
    <source>
        <dbReference type="EMBL" id="ERG96792.1"/>
    </source>
</evidence>
<evidence type="ECO:0000313" key="2">
    <source>
        <dbReference type="Proteomes" id="UP000030710"/>
    </source>
</evidence>
<name>U1PSL2_9EURY</name>
<dbReference type="EMBL" id="KE356561">
    <property type="protein sequence ID" value="ERG96792.1"/>
    <property type="molecule type" value="Genomic_DNA"/>
</dbReference>
<dbReference type="Proteomes" id="UP000030710">
    <property type="component" value="Unassembled WGS sequence"/>
</dbReference>
<accession>U1PSL2</accession>